<dbReference type="EMBL" id="CP024988">
    <property type="protein sequence ID" value="AWT25323.1"/>
    <property type="molecule type" value="Genomic_DNA"/>
</dbReference>
<sequence length="112" mass="11795">MSAHGTSVDVTDKDLGYLPGFVPSSWDSPYSSLHRAATWIGMGILLASVAGFGTFVYGFAAGADTTSPMAEHGNVIGTVGIIAAVFLFALGSYLIHVGRTPYHRYQKATGRI</sequence>
<evidence type="ECO:0000313" key="3">
    <source>
        <dbReference type="Proteomes" id="UP000247696"/>
    </source>
</evidence>
<dbReference type="KEGG" id="cpre:Csp1_05040"/>
<dbReference type="OrthoDB" id="4422894at2"/>
<gene>
    <name evidence="2" type="ORF">Csp1_05040</name>
</gene>
<name>A0A2Z3YV46_9CORY</name>
<reference evidence="3" key="1">
    <citation type="submission" date="2017-11" db="EMBL/GenBank/DDBJ databases">
        <title>Otitis media/interna in a cat caused by the recently described species Corynebacterium provencense.</title>
        <authorList>
            <person name="Kittl S."/>
            <person name="Brodard I."/>
            <person name="Rychener L."/>
            <person name="Jores J."/>
            <person name="Roosje P."/>
            <person name="Gobeli Brawand S."/>
        </authorList>
    </citation>
    <scope>NUCLEOTIDE SEQUENCE [LARGE SCALE GENOMIC DNA]</scope>
    <source>
        <strain evidence="3">17KM38</strain>
    </source>
</reference>
<dbReference type="Proteomes" id="UP000247696">
    <property type="component" value="Chromosome"/>
</dbReference>
<keyword evidence="3" id="KW-1185">Reference proteome</keyword>
<keyword evidence="1" id="KW-0472">Membrane</keyword>
<evidence type="ECO:0000256" key="1">
    <source>
        <dbReference type="SAM" id="Phobius"/>
    </source>
</evidence>
<evidence type="ECO:0000313" key="2">
    <source>
        <dbReference type="EMBL" id="AWT25323.1"/>
    </source>
</evidence>
<organism evidence="2 3">
    <name type="scientific">Corynebacterium provencense</name>
    <dbReference type="NCBI Taxonomy" id="1737425"/>
    <lineage>
        <taxon>Bacteria</taxon>
        <taxon>Bacillati</taxon>
        <taxon>Actinomycetota</taxon>
        <taxon>Actinomycetes</taxon>
        <taxon>Mycobacteriales</taxon>
        <taxon>Corynebacteriaceae</taxon>
        <taxon>Corynebacterium</taxon>
    </lineage>
</organism>
<dbReference type="STRING" id="1737425.GCA_900049755_00872"/>
<feature type="transmembrane region" description="Helical" evidence="1">
    <location>
        <begin position="75"/>
        <end position="95"/>
    </location>
</feature>
<proteinExistence type="predicted"/>
<feature type="transmembrane region" description="Helical" evidence="1">
    <location>
        <begin position="39"/>
        <end position="63"/>
    </location>
</feature>
<dbReference type="AlphaFoldDB" id="A0A2Z3YV46"/>
<keyword evidence="1" id="KW-1133">Transmembrane helix</keyword>
<accession>A0A2Z3YV46</accession>
<dbReference type="RefSeq" id="WP_110480994.1">
    <property type="nucleotide sequence ID" value="NZ_CP024988.1"/>
</dbReference>
<keyword evidence="1" id="KW-0812">Transmembrane</keyword>
<protein>
    <submittedName>
        <fullName evidence="2">Uncharacterized protein</fullName>
    </submittedName>
</protein>